<keyword evidence="5" id="KW-0611">Plant defense</keyword>
<gene>
    <name evidence="10" type="ORF">KK1_011712</name>
</gene>
<feature type="transmembrane region" description="Helical" evidence="8">
    <location>
        <begin position="1037"/>
        <end position="1058"/>
    </location>
</feature>
<feature type="domain" description="TIR" evidence="9">
    <location>
        <begin position="7"/>
        <end position="176"/>
    </location>
</feature>
<proteinExistence type="predicted"/>
<dbReference type="GO" id="GO:0007165">
    <property type="term" value="P:signal transduction"/>
    <property type="evidence" value="ECO:0007669"/>
    <property type="project" value="InterPro"/>
</dbReference>
<dbReference type="InterPro" id="IPR035897">
    <property type="entry name" value="Toll_tir_struct_dom_sf"/>
</dbReference>
<dbReference type="GO" id="GO:0061809">
    <property type="term" value="F:NAD+ nucleosidase activity, cyclic ADP-ribose generating"/>
    <property type="evidence" value="ECO:0007669"/>
    <property type="project" value="UniProtKB-EC"/>
</dbReference>
<dbReference type="InterPro" id="IPR044974">
    <property type="entry name" value="Disease_R_plants"/>
</dbReference>
<dbReference type="FunFam" id="1.10.8.430:FF:000002">
    <property type="entry name" value="Disease resistance protein (TIR-NBS-LRR class)"/>
    <property type="match status" value="1"/>
</dbReference>
<dbReference type="GO" id="GO:0006952">
    <property type="term" value="P:defense response"/>
    <property type="evidence" value="ECO:0007669"/>
    <property type="project" value="UniProtKB-KW"/>
</dbReference>
<evidence type="ECO:0000256" key="5">
    <source>
        <dbReference type="ARBA" id="ARBA00022821"/>
    </source>
</evidence>
<evidence type="ECO:0000256" key="2">
    <source>
        <dbReference type="ARBA" id="ARBA00022614"/>
    </source>
</evidence>
<evidence type="ECO:0000256" key="8">
    <source>
        <dbReference type="SAM" id="Phobius"/>
    </source>
</evidence>
<dbReference type="SUPFAM" id="SSF52058">
    <property type="entry name" value="L domain-like"/>
    <property type="match status" value="1"/>
</dbReference>
<dbReference type="PANTHER" id="PTHR11017:SF562">
    <property type="entry name" value="ADP-RIBOSYL CYCLASE_CYCLIC ADP-RIBOSE HYDROLASE"/>
    <property type="match status" value="1"/>
</dbReference>
<evidence type="ECO:0000313" key="11">
    <source>
        <dbReference type="Proteomes" id="UP000075243"/>
    </source>
</evidence>
<accession>A0A151TEQ1</accession>
<evidence type="ECO:0000256" key="6">
    <source>
        <dbReference type="ARBA" id="ARBA00023027"/>
    </source>
</evidence>
<dbReference type="SMART" id="SM00382">
    <property type="entry name" value="AAA"/>
    <property type="match status" value="1"/>
</dbReference>
<evidence type="ECO:0000256" key="4">
    <source>
        <dbReference type="ARBA" id="ARBA00022801"/>
    </source>
</evidence>
<dbReference type="Pfam" id="PF00931">
    <property type="entry name" value="NB-ARC"/>
    <property type="match status" value="1"/>
</dbReference>
<dbReference type="InterPro" id="IPR032675">
    <property type="entry name" value="LRR_dom_sf"/>
</dbReference>
<dbReference type="Proteomes" id="UP000075243">
    <property type="component" value="Chromosome 6"/>
</dbReference>
<keyword evidence="8" id="KW-0472">Membrane</keyword>
<dbReference type="InterPro" id="IPR042197">
    <property type="entry name" value="Apaf_helical"/>
</dbReference>
<keyword evidence="2" id="KW-0433">Leucine-rich repeat</keyword>
<dbReference type="PRINTS" id="PR00364">
    <property type="entry name" value="DISEASERSIST"/>
</dbReference>
<evidence type="ECO:0000259" key="9">
    <source>
        <dbReference type="PROSITE" id="PS50104"/>
    </source>
</evidence>
<dbReference type="FunFam" id="3.40.50.10140:FF:000007">
    <property type="entry name" value="Disease resistance protein (TIR-NBS-LRR class)"/>
    <property type="match status" value="1"/>
</dbReference>
<dbReference type="InterPro" id="IPR045344">
    <property type="entry name" value="C-JID"/>
</dbReference>
<dbReference type="Pfam" id="PF23282">
    <property type="entry name" value="WHD_ROQ1"/>
    <property type="match status" value="1"/>
</dbReference>
<evidence type="ECO:0000256" key="7">
    <source>
        <dbReference type="ARBA" id="ARBA00047304"/>
    </source>
</evidence>
<keyword evidence="6" id="KW-0520">NAD</keyword>
<dbReference type="Gene3D" id="3.40.50.300">
    <property type="entry name" value="P-loop containing nucleotide triphosphate hydrolases"/>
    <property type="match status" value="1"/>
</dbReference>
<dbReference type="EMBL" id="CM003608">
    <property type="protein sequence ID" value="KYP65476.1"/>
    <property type="molecule type" value="Genomic_DNA"/>
</dbReference>
<keyword evidence="8" id="KW-0812">Transmembrane</keyword>
<dbReference type="InterPro" id="IPR002182">
    <property type="entry name" value="NB-ARC"/>
</dbReference>
<dbReference type="AlphaFoldDB" id="A0A151TEQ1"/>
<dbReference type="Pfam" id="PF01582">
    <property type="entry name" value="TIR"/>
    <property type="match status" value="1"/>
</dbReference>
<dbReference type="GO" id="GO:0043531">
    <property type="term" value="F:ADP binding"/>
    <property type="evidence" value="ECO:0007669"/>
    <property type="project" value="InterPro"/>
</dbReference>
<dbReference type="EC" id="3.2.2.6" evidence="1"/>
<evidence type="ECO:0000256" key="1">
    <source>
        <dbReference type="ARBA" id="ARBA00011982"/>
    </source>
</evidence>
<dbReference type="InterPro" id="IPR036390">
    <property type="entry name" value="WH_DNA-bd_sf"/>
</dbReference>
<keyword evidence="3" id="KW-0677">Repeat</keyword>
<dbReference type="Gene3D" id="1.10.8.430">
    <property type="entry name" value="Helical domain of apoptotic protease-activating factors"/>
    <property type="match status" value="1"/>
</dbReference>
<dbReference type="InterPro" id="IPR000157">
    <property type="entry name" value="TIR_dom"/>
</dbReference>
<dbReference type="InterPro" id="IPR027417">
    <property type="entry name" value="P-loop_NTPase"/>
</dbReference>
<dbReference type="PANTHER" id="PTHR11017">
    <property type="entry name" value="LEUCINE-RICH REPEAT-CONTAINING PROTEIN"/>
    <property type="match status" value="1"/>
</dbReference>
<dbReference type="Pfam" id="PF20160">
    <property type="entry name" value="C-JID"/>
    <property type="match status" value="1"/>
</dbReference>
<reference evidence="10 11" key="1">
    <citation type="journal article" date="2012" name="Nat. Biotechnol.">
        <title>Draft genome sequence of pigeonpea (Cajanus cajan), an orphan legume crop of resource-poor farmers.</title>
        <authorList>
            <person name="Varshney R.K."/>
            <person name="Chen W."/>
            <person name="Li Y."/>
            <person name="Bharti A.K."/>
            <person name="Saxena R.K."/>
            <person name="Schlueter J.A."/>
            <person name="Donoghue M.T."/>
            <person name="Azam S."/>
            <person name="Fan G."/>
            <person name="Whaley A.M."/>
            <person name="Farmer A.D."/>
            <person name="Sheridan J."/>
            <person name="Iwata A."/>
            <person name="Tuteja R."/>
            <person name="Penmetsa R.V."/>
            <person name="Wu W."/>
            <person name="Upadhyaya H.D."/>
            <person name="Yang S.P."/>
            <person name="Shah T."/>
            <person name="Saxena K.B."/>
            <person name="Michael T."/>
            <person name="McCombie W.R."/>
            <person name="Yang B."/>
            <person name="Zhang G."/>
            <person name="Yang H."/>
            <person name="Wang J."/>
            <person name="Spillane C."/>
            <person name="Cook D.R."/>
            <person name="May G.D."/>
            <person name="Xu X."/>
            <person name="Jackson S.A."/>
        </authorList>
    </citation>
    <scope>NUCLEOTIDE SEQUENCE [LARGE SCALE GENOMIC DNA]</scope>
    <source>
        <strain evidence="11">cv. Asha</strain>
    </source>
</reference>
<comment type="catalytic activity">
    <reaction evidence="7">
        <text>NAD(+) + H2O = ADP-D-ribose + nicotinamide + H(+)</text>
        <dbReference type="Rhea" id="RHEA:16301"/>
        <dbReference type="ChEBI" id="CHEBI:15377"/>
        <dbReference type="ChEBI" id="CHEBI:15378"/>
        <dbReference type="ChEBI" id="CHEBI:17154"/>
        <dbReference type="ChEBI" id="CHEBI:57540"/>
        <dbReference type="ChEBI" id="CHEBI:57967"/>
        <dbReference type="EC" id="3.2.2.6"/>
    </reaction>
    <physiologicalReaction direction="left-to-right" evidence="7">
        <dbReference type="Rhea" id="RHEA:16302"/>
    </physiologicalReaction>
</comment>
<dbReference type="Gene3D" id="3.80.10.10">
    <property type="entry name" value="Ribonuclease Inhibitor"/>
    <property type="match status" value="1"/>
</dbReference>
<organism evidence="10 11">
    <name type="scientific">Cajanus cajan</name>
    <name type="common">Pigeon pea</name>
    <name type="synonym">Cajanus indicus</name>
    <dbReference type="NCBI Taxonomy" id="3821"/>
    <lineage>
        <taxon>Eukaryota</taxon>
        <taxon>Viridiplantae</taxon>
        <taxon>Streptophyta</taxon>
        <taxon>Embryophyta</taxon>
        <taxon>Tracheophyta</taxon>
        <taxon>Spermatophyta</taxon>
        <taxon>Magnoliopsida</taxon>
        <taxon>eudicotyledons</taxon>
        <taxon>Gunneridae</taxon>
        <taxon>Pentapetalae</taxon>
        <taxon>rosids</taxon>
        <taxon>fabids</taxon>
        <taxon>Fabales</taxon>
        <taxon>Fabaceae</taxon>
        <taxon>Papilionoideae</taxon>
        <taxon>50 kb inversion clade</taxon>
        <taxon>NPAAA clade</taxon>
        <taxon>indigoferoid/millettioid clade</taxon>
        <taxon>Phaseoleae</taxon>
        <taxon>Cajanus</taxon>
    </lineage>
</organism>
<protein>
    <recommendedName>
        <fullName evidence="1">ADP-ribosyl cyclase/cyclic ADP-ribose hydrolase</fullName>
        <ecNumber evidence="1">3.2.2.6</ecNumber>
    </recommendedName>
</protein>
<dbReference type="InterPro" id="IPR003593">
    <property type="entry name" value="AAA+_ATPase"/>
</dbReference>
<evidence type="ECO:0000313" key="10">
    <source>
        <dbReference type="EMBL" id="KYP65476.1"/>
    </source>
</evidence>
<dbReference type="SUPFAM" id="SSF52200">
    <property type="entry name" value="Toll/Interleukin receptor TIR domain"/>
    <property type="match status" value="1"/>
</dbReference>
<sequence>MSSWSIRKYDVFISFRGEDVRRNFISHLGSALHRGNIEAFVDANLEKGDEVWPSLCEAIHDSHLAIVVFSENYADSKWCLKELVEILHCRKIQGLAVIPVFYQVDPSHIRKYSGTYGEAIAKHETYFGDTDNESIQDWKAALTEAANICGWDSCSHDYKNESHLIEKIVQDVSQKLSLRSPVQLKVEDLVEIEKHCDEVKQLLSKNQKHQFQENVQIIGIWGMGGLGKTTIAKALFSQMFPQYDAVCFLANVREESERFGLNSLRGVLLSKLLQVEHKYDPEESTMKRLSNKKVLIVLDDVDSLDQLDVLCRQQCKYAGPNSKLIITTRDRHLLRGIVDENEIYDVKPWGSAKSLELFCLHAFKQRLPKKGYEKLSERAVEYAGGVPLALEVLGSNLCCRSTEFWVSELRKLDKCLNLRIQNVLQVSYDGLDNLEKNIFLDIAFFFKGEDKDDVIRILDACGFCATSGVQVLEDKALITISYSGTIQMHDLIQEMGLYIVRGGCKDPNKRTRLRDIEEVSDVLENNKGSDVVEGIQLDLSQIENVRWKADTFNMMTNLRFLKLYVPSGKKSGNVHHCGVFSKLSAKLRYLEWNGCFLKSLPVTFCAKMLVEICMPHSHVTELWQGVQDVANLVRIDLSECKHLKNLPDLSKASRLKWVNLFGCESLCDIHPSVFSFDTLETLILDGCKKLKSLKSEKHLTSLENISVNLCTSLKEFSVSSDSITSLDLSSTDGSNVKTLPASIKDLFSLRILSVENCRKLGSLTELPPFVTELNAMNCRSLRTVSTLRESYGIFGVKSRFILFKNCVALDEPSLHYIMEAAHSETKFAASEINYKFVKVCFPGSRVPGHFEYRTTDSSITIDLPPSRPDFVGLCLCVVLSHSWGMKNLGAKIWCQCYVANGRRLGPATTWYDEVVTGLNSDHVFIWYDRNHSDRILEIYDTGERRVSFEFFVTNAIGQRLTIGTLECGVFLIFGQKNHLYHTLVNEFFVSLMAKHAGLIFKSFIRLDKNDCIDINNQERDLTEDGSCSCDCLFGMELTMLFCSVYVIFCVLFFIFFILNKKPVRKKNSWHLHFDTLSMLSFARLKRHNLRYLN</sequence>
<keyword evidence="8" id="KW-1133">Transmembrane helix</keyword>
<dbReference type="Gene3D" id="3.40.50.10140">
    <property type="entry name" value="Toll/interleukin-1 receptor homology (TIR) domain"/>
    <property type="match status" value="1"/>
</dbReference>
<dbReference type="SUPFAM" id="SSF52540">
    <property type="entry name" value="P-loop containing nucleoside triphosphate hydrolases"/>
    <property type="match status" value="1"/>
</dbReference>
<dbReference type="SMART" id="SM00255">
    <property type="entry name" value="TIR"/>
    <property type="match status" value="1"/>
</dbReference>
<dbReference type="InterPro" id="IPR058192">
    <property type="entry name" value="WHD_ROQ1-like"/>
</dbReference>
<keyword evidence="4" id="KW-0378">Hydrolase</keyword>
<dbReference type="PROSITE" id="PS50104">
    <property type="entry name" value="TIR"/>
    <property type="match status" value="1"/>
</dbReference>
<dbReference type="SUPFAM" id="SSF46785">
    <property type="entry name" value="Winged helix' DNA-binding domain"/>
    <property type="match status" value="1"/>
</dbReference>
<dbReference type="OMA" id="LVEICMP"/>
<keyword evidence="11" id="KW-1185">Reference proteome</keyword>
<evidence type="ECO:0000256" key="3">
    <source>
        <dbReference type="ARBA" id="ARBA00022737"/>
    </source>
</evidence>
<dbReference type="Gramene" id="C.cajan_11383.t">
    <property type="protein sequence ID" value="C.cajan_11383.t"/>
    <property type="gene ID" value="C.cajan_11383"/>
</dbReference>
<name>A0A151TEQ1_CAJCA</name>